<protein>
    <recommendedName>
        <fullName evidence="3">ABM domain-containing protein</fullName>
    </recommendedName>
</protein>
<evidence type="ECO:0000313" key="1">
    <source>
        <dbReference type="EMBL" id="GAA4915202.1"/>
    </source>
</evidence>
<evidence type="ECO:0000313" key="2">
    <source>
        <dbReference type="Proteomes" id="UP001501436"/>
    </source>
</evidence>
<gene>
    <name evidence="1" type="ORF">GCM10023313_18310</name>
</gene>
<reference evidence="2" key="1">
    <citation type="journal article" date="2019" name="Int. J. Syst. Evol. Microbiol.">
        <title>The Global Catalogue of Microorganisms (GCM) 10K type strain sequencing project: providing services to taxonomists for standard genome sequencing and annotation.</title>
        <authorList>
            <consortium name="The Broad Institute Genomics Platform"/>
            <consortium name="The Broad Institute Genome Sequencing Center for Infectious Disease"/>
            <person name="Wu L."/>
            <person name="Ma J."/>
        </authorList>
    </citation>
    <scope>NUCLEOTIDE SEQUENCE [LARGE SCALE GENOMIC DNA]</scope>
    <source>
        <strain evidence="2">JCM 18283</strain>
    </source>
</reference>
<dbReference type="Proteomes" id="UP001501436">
    <property type="component" value="Unassembled WGS sequence"/>
</dbReference>
<keyword evidence="2" id="KW-1185">Reference proteome</keyword>
<dbReference type="EMBL" id="BAABJI010000002">
    <property type="protein sequence ID" value="GAA4915202.1"/>
    <property type="molecule type" value="Genomic_DNA"/>
</dbReference>
<organism evidence="1 2">
    <name type="scientific">Mucilaginibacter defluvii</name>
    <dbReference type="NCBI Taxonomy" id="1196019"/>
    <lineage>
        <taxon>Bacteria</taxon>
        <taxon>Pseudomonadati</taxon>
        <taxon>Bacteroidota</taxon>
        <taxon>Sphingobacteriia</taxon>
        <taxon>Sphingobacteriales</taxon>
        <taxon>Sphingobacteriaceae</taxon>
        <taxon>Mucilaginibacter</taxon>
    </lineage>
</organism>
<name>A0ABP9FZ09_9SPHI</name>
<evidence type="ECO:0008006" key="3">
    <source>
        <dbReference type="Google" id="ProtNLM"/>
    </source>
</evidence>
<sequence>MAKAFLEITLQIDNADRANAAGIYTKYKAPFLERIEGASSKELLIRDEDVQVLHGFESADQASAYLSSELFTNDVVVELKPYLKATPEVRIYTVA</sequence>
<comment type="caution">
    <text evidence="1">The sequence shown here is derived from an EMBL/GenBank/DDBJ whole genome shotgun (WGS) entry which is preliminary data.</text>
</comment>
<proteinExistence type="predicted"/>
<accession>A0ABP9FZ09</accession>